<evidence type="ECO:0000313" key="1">
    <source>
        <dbReference type="EMBL" id="KAI9510458.1"/>
    </source>
</evidence>
<dbReference type="EMBL" id="JAGFNK010000042">
    <property type="protein sequence ID" value="KAI9510458.1"/>
    <property type="molecule type" value="Genomic_DNA"/>
</dbReference>
<comment type="caution">
    <text evidence="1">The sequence shown here is derived from an EMBL/GenBank/DDBJ whole genome shotgun (WGS) entry which is preliminary data.</text>
</comment>
<organism evidence="1 2">
    <name type="scientific">Russula earlei</name>
    <dbReference type="NCBI Taxonomy" id="71964"/>
    <lineage>
        <taxon>Eukaryota</taxon>
        <taxon>Fungi</taxon>
        <taxon>Dikarya</taxon>
        <taxon>Basidiomycota</taxon>
        <taxon>Agaricomycotina</taxon>
        <taxon>Agaricomycetes</taxon>
        <taxon>Russulales</taxon>
        <taxon>Russulaceae</taxon>
        <taxon>Russula</taxon>
    </lineage>
</organism>
<sequence length="491" mass="55664">MEVSFLPVNLGSDNQNILFIPDAHRAFLFYLGSVYTLPGIVDGEEDLPENLKGGYLWLLFDIPNASSPVPPVPRLRTLNITLLGARIGLHFTPPCRFGEEGVRDFCLFSLGNINLFLRLELDNEFEDFKTRLKKYLKSWRATSPSAYPTDTDPIRFHFSYIRSLHGENPPKLNKAIDDILKNAVTYFGYVARDIFRAVLYNFEDVHNHVIAALDESPKILDKVLRGAVHRNKLLTNRFSQRPIVIKSRRKVGLDVEWKIDFRTVWVGRVVMLKFRDYKEARVRDLISYLKSVPQGATLAAWLFEAYAHRTIVAGVNCQPMRKMTFLSSPSPKPCAPNFPLIDAFIVSHDDNPNTMHLWVLQMTTSKKHRGSRKGYAKIGEIIDTLCLQVNETNADRQATLRVTDKPSSGSPGSSPQRKKRKLNVAASSSAKELATVEVHYVLVCPQDPDSDEMTEWRLPKGWNDTSGGNGYLLEIPLEYMINALAEPMIDD</sequence>
<accession>A0ACC0UFV5</accession>
<name>A0ACC0UFV5_9AGAM</name>
<gene>
    <name evidence="1" type="ORF">F5148DRAFT_1147558</name>
</gene>
<keyword evidence="2" id="KW-1185">Reference proteome</keyword>
<reference evidence="1" key="1">
    <citation type="submission" date="2021-03" db="EMBL/GenBank/DDBJ databases">
        <title>Evolutionary priming and transition to the ectomycorrhizal habit in an iconic lineage of mushroom-forming fungi: is preadaptation a requirement?</title>
        <authorList>
            <consortium name="DOE Joint Genome Institute"/>
            <person name="Looney B.P."/>
            <person name="Miyauchi S."/>
            <person name="Morin E."/>
            <person name="Drula E."/>
            <person name="Courty P.E."/>
            <person name="Chicoki N."/>
            <person name="Fauchery L."/>
            <person name="Kohler A."/>
            <person name="Kuo A."/>
            <person name="LaButti K."/>
            <person name="Pangilinan J."/>
            <person name="Lipzen A."/>
            <person name="Riley R."/>
            <person name="Andreopoulos W."/>
            <person name="He G."/>
            <person name="Johnson J."/>
            <person name="Barry K.W."/>
            <person name="Grigoriev I.V."/>
            <person name="Nagy L."/>
            <person name="Hibbett D."/>
            <person name="Henrissat B."/>
            <person name="Matheny P.B."/>
            <person name="Labbe J."/>
            <person name="Martin A.F."/>
        </authorList>
    </citation>
    <scope>NUCLEOTIDE SEQUENCE</scope>
    <source>
        <strain evidence="1">BPL698</strain>
    </source>
</reference>
<evidence type="ECO:0000313" key="2">
    <source>
        <dbReference type="Proteomes" id="UP001207468"/>
    </source>
</evidence>
<dbReference type="Proteomes" id="UP001207468">
    <property type="component" value="Unassembled WGS sequence"/>
</dbReference>
<proteinExistence type="predicted"/>
<protein>
    <submittedName>
        <fullName evidence="1">Uncharacterized protein</fullName>
    </submittedName>
</protein>